<dbReference type="InterPro" id="IPR017896">
    <property type="entry name" value="4Fe4S_Fe-S-bd"/>
</dbReference>
<dbReference type="STRING" id="1742973.COMA2_60086"/>
<proteinExistence type="inferred from homology"/>
<dbReference type="InterPro" id="IPR016164">
    <property type="entry name" value="FAD-linked_Oxase-like_C"/>
</dbReference>
<dbReference type="GO" id="GO:0071949">
    <property type="term" value="F:FAD binding"/>
    <property type="evidence" value="ECO:0007669"/>
    <property type="project" value="InterPro"/>
</dbReference>
<dbReference type="Gene3D" id="3.30.465.10">
    <property type="match status" value="1"/>
</dbReference>
<comment type="similarity">
    <text evidence="2">Belongs to the FAD-binding oxidoreductase/transferase type 4 family.</text>
</comment>
<dbReference type="GO" id="GO:0051536">
    <property type="term" value="F:iron-sulfur cluster binding"/>
    <property type="evidence" value="ECO:0007669"/>
    <property type="project" value="UniProtKB-KW"/>
</dbReference>
<evidence type="ECO:0000256" key="5">
    <source>
        <dbReference type="ARBA" id="ARBA00022827"/>
    </source>
</evidence>
<evidence type="ECO:0000256" key="6">
    <source>
        <dbReference type="ARBA" id="ARBA00022946"/>
    </source>
</evidence>
<dbReference type="PROSITE" id="PS00198">
    <property type="entry name" value="4FE4S_FER_1"/>
    <property type="match status" value="2"/>
</dbReference>
<dbReference type="InterPro" id="IPR004017">
    <property type="entry name" value="Cys_rich_dom"/>
</dbReference>
<dbReference type="GO" id="GO:0008720">
    <property type="term" value="F:D-lactate dehydrogenase (NAD+) activity"/>
    <property type="evidence" value="ECO:0007669"/>
    <property type="project" value="TreeGrafter"/>
</dbReference>
<evidence type="ECO:0000313" key="14">
    <source>
        <dbReference type="Proteomes" id="UP000198736"/>
    </source>
</evidence>
<keyword evidence="5" id="KW-0274">FAD</keyword>
<evidence type="ECO:0000313" key="13">
    <source>
        <dbReference type="EMBL" id="CUS38990.1"/>
    </source>
</evidence>
<protein>
    <recommendedName>
        <fullName evidence="10">D-lactate dehydrogenase (cytochrome)</fullName>
        <ecNumber evidence="10">1.1.2.4</ecNumber>
    </recommendedName>
</protein>
<dbReference type="Gene3D" id="1.10.45.10">
    <property type="entry name" value="Vanillyl-alcohol Oxidase, Chain A, domain 4"/>
    <property type="match status" value="1"/>
</dbReference>
<dbReference type="GO" id="GO:0046872">
    <property type="term" value="F:metal ion binding"/>
    <property type="evidence" value="ECO:0007669"/>
    <property type="project" value="UniProtKB-KW"/>
</dbReference>
<dbReference type="Pfam" id="PF02913">
    <property type="entry name" value="FAD-oxidase_C"/>
    <property type="match status" value="1"/>
</dbReference>
<dbReference type="InterPro" id="IPR016167">
    <property type="entry name" value="FAD-bd_PCMH_sub1"/>
</dbReference>
<sequence length="949" mass="104385">MRPLMSSSSPLIRPTRSHAIAHDLRALLGSDKVKDDGPTITAYAVDASIYRMPPQAVVLVESDDDIAATIGYARSRGIPLTPRAAGTNLTGSAIGSGIILDVSRLNRILEVNREEKWARVQPGIVLAELNRQLSAHGLLFGPDPSSGDMCKLGGMVANNSSGPHTLRYGSVKDNVQSLRLCLASSSWIEARSYALADPTLERLLTMVPALRDVLVLTQTHADLIAAKRPLVSKNSCGYNLFGIADGLASGRFDLTKLFVGSEGTLGIVSEATLTLVDKPEATVTALIHFRNLEEVGEAVPRLLTLMPSALEVMDANTLNLIGRGKHGIPAEASATLLLELDADSLKIDLRERAEAITAICGPYKLASEPTLAFDAERREQLWKARKALYPTLYRFDPKKKPINFVDDVVVPAERISELIRYLEDFFEGQHVPVAVFGHIGNGNAHIVPLLDVNDRGDFEKMVQAYQDVHSTVLNRFGGSICGEHGDGRVRAEFVKRMFGDELYDLFVQVKKAFDPENVLNPGIKLSDASFTDHIDYTRLSKSCATCAKCNSVCPVYDVFQSEDMSARGWFEIVTAKDYSYLNSKRVVEACLNCKSCRTICPAGVDVSDLILQKRAEHPNRLAGWIFRHQAKRVNFEAVLHILASTQAVWDRPFFRKLLERITRPIMKRLAPTARLPHDLVLPKLAQRHLRERYTHLIPDESDSPPTRRVAYFHGCAANYFDDGVGDAVIEVLKKHGVEPALPPQRCSGTPIQTYGHVDLARDGARFNVRSFIPYETIVTGCASCTLMLKDYPALFPEGEERQRAEALARKVVHISEFVARSTQHPPMATAGETTKRVTYHSSCHLRAAGVTKEPRQVLSSLPGVDFVEMQSADRCAGGAGTYLVKDYDTSQKIFDRKARAISQTGANVVATSCPACMIQLKNGLGEAVEVKHVAQLLQDAYQAAERENS</sequence>
<dbReference type="GO" id="GO:1903457">
    <property type="term" value="P:lactate catabolic process"/>
    <property type="evidence" value="ECO:0007669"/>
    <property type="project" value="TreeGrafter"/>
</dbReference>
<evidence type="ECO:0000256" key="1">
    <source>
        <dbReference type="ARBA" id="ARBA00001974"/>
    </source>
</evidence>
<keyword evidence="4" id="KW-0479">Metal-binding</keyword>
<dbReference type="SUPFAM" id="SSF56176">
    <property type="entry name" value="FAD-binding/transporter-associated domain-like"/>
    <property type="match status" value="1"/>
</dbReference>
<feature type="domain" description="FAD-binding PCMH-type" evidence="12">
    <location>
        <begin position="50"/>
        <end position="278"/>
    </location>
</feature>
<dbReference type="PANTHER" id="PTHR11748:SF111">
    <property type="entry name" value="D-LACTATE DEHYDROGENASE, MITOCHONDRIAL-RELATED"/>
    <property type="match status" value="1"/>
</dbReference>
<dbReference type="InterPro" id="IPR009051">
    <property type="entry name" value="Helical_ferredxn"/>
</dbReference>
<dbReference type="AlphaFoldDB" id="A0A0S4LPX5"/>
<dbReference type="SUPFAM" id="SSF46548">
    <property type="entry name" value="alpha-helical ferredoxin"/>
    <property type="match status" value="1"/>
</dbReference>
<dbReference type="InterPro" id="IPR016171">
    <property type="entry name" value="Vanillyl_alc_oxidase_C-sub2"/>
</dbReference>
<dbReference type="Pfam" id="PF13183">
    <property type="entry name" value="Fer4_8"/>
    <property type="match status" value="1"/>
</dbReference>
<evidence type="ECO:0000256" key="4">
    <source>
        <dbReference type="ARBA" id="ARBA00022723"/>
    </source>
</evidence>
<dbReference type="InterPro" id="IPR004113">
    <property type="entry name" value="FAD-bd_oxidored_4_C"/>
</dbReference>
<keyword evidence="7" id="KW-0560">Oxidoreductase</keyword>
<dbReference type="Gene3D" id="3.30.70.2190">
    <property type="match status" value="1"/>
</dbReference>
<evidence type="ECO:0000256" key="7">
    <source>
        <dbReference type="ARBA" id="ARBA00023002"/>
    </source>
</evidence>
<accession>A0A0S4LPX5</accession>
<dbReference type="PROSITE" id="PS51379">
    <property type="entry name" value="4FE4S_FER_2"/>
    <property type="match status" value="1"/>
</dbReference>
<dbReference type="Pfam" id="PF02754">
    <property type="entry name" value="CCG"/>
    <property type="match status" value="2"/>
</dbReference>
<dbReference type="GO" id="GO:0004458">
    <property type="term" value="F:D-lactate dehydrogenase (cytochrome) activity"/>
    <property type="evidence" value="ECO:0007669"/>
    <property type="project" value="UniProtKB-EC"/>
</dbReference>
<dbReference type="Proteomes" id="UP000198736">
    <property type="component" value="Unassembled WGS sequence"/>
</dbReference>
<organism evidence="13 14">
    <name type="scientific">Candidatus Nitrospira nitrificans</name>
    <dbReference type="NCBI Taxonomy" id="1742973"/>
    <lineage>
        <taxon>Bacteria</taxon>
        <taxon>Pseudomonadati</taxon>
        <taxon>Nitrospirota</taxon>
        <taxon>Nitrospiria</taxon>
        <taxon>Nitrospirales</taxon>
        <taxon>Nitrospiraceae</taxon>
        <taxon>Nitrospira</taxon>
    </lineage>
</organism>
<name>A0A0S4LPX5_9BACT</name>
<evidence type="ECO:0000256" key="9">
    <source>
        <dbReference type="ARBA" id="ARBA00023014"/>
    </source>
</evidence>
<evidence type="ECO:0000256" key="10">
    <source>
        <dbReference type="ARBA" id="ARBA00038897"/>
    </source>
</evidence>
<evidence type="ECO:0000256" key="3">
    <source>
        <dbReference type="ARBA" id="ARBA00022630"/>
    </source>
</evidence>
<dbReference type="SUPFAM" id="SSF55103">
    <property type="entry name" value="FAD-linked oxidases, C-terminal domain"/>
    <property type="match status" value="1"/>
</dbReference>
<dbReference type="Pfam" id="PF01565">
    <property type="entry name" value="FAD_binding_4"/>
    <property type="match status" value="1"/>
</dbReference>
<evidence type="ECO:0000256" key="2">
    <source>
        <dbReference type="ARBA" id="ARBA00008000"/>
    </source>
</evidence>
<dbReference type="Gene3D" id="3.30.43.10">
    <property type="entry name" value="Uridine Diphospho-n-acetylenolpyruvylglucosamine Reductase, domain 2"/>
    <property type="match status" value="1"/>
</dbReference>
<dbReference type="PROSITE" id="PS51387">
    <property type="entry name" value="FAD_PCMH"/>
    <property type="match status" value="1"/>
</dbReference>
<keyword evidence="3" id="KW-0285">Flavoprotein</keyword>
<evidence type="ECO:0000259" key="12">
    <source>
        <dbReference type="PROSITE" id="PS51387"/>
    </source>
</evidence>
<dbReference type="InterPro" id="IPR016169">
    <property type="entry name" value="FAD-bd_PCMH_sub2"/>
</dbReference>
<dbReference type="EMBL" id="CZPZ01000033">
    <property type="protein sequence ID" value="CUS38990.1"/>
    <property type="molecule type" value="Genomic_DNA"/>
</dbReference>
<keyword evidence="6" id="KW-0809">Transit peptide</keyword>
<gene>
    <name evidence="13" type="ORF">COMA2_60086</name>
</gene>
<keyword evidence="14" id="KW-1185">Reference proteome</keyword>
<dbReference type="InterPro" id="IPR036318">
    <property type="entry name" value="FAD-bd_PCMH-like_sf"/>
</dbReference>
<feature type="domain" description="4Fe-4S ferredoxin-type" evidence="11">
    <location>
        <begin position="530"/>
        <end position="564"/>
    </location>
</feature>
<evidence type="ECO:0000259" key="11">
    <source>
        <dbReference type="PROSITE" id="PS51379"/>
    </source>
</evidence>
<dbReference type="InterPro" id="IPR016166">
    <property type="entry name" value="FAD-bd_PCMH"/>
</dbReference>
<dbReference type="Gene3D" id="1.10.1060.10">
    <property type="entry name" value="Alpha-helical ferredoxin"/>
    <property type="match status" value="1"/>
</dbReference>
<keyword evidence="8" id="KW-0408">Iron</keyword>
<dbReference type="PANTHER" id="PTHR11748">
    <property type="entry name" value="D-LACTATE DEHYDROGENASE"/>
    <property type="match status" value="1"/>
</dbReference>
<dbReference type="InterPro" id="IPR017900">
    <property type="entry name" value="4Fe4S_Fe_S_CS"/>
</dbReference>
<dbReference type="EC" id="1.1.2.4" evidence="10"/>
<dbReference type="Gene3D" id="3.30.70.2740">
    <property type="match status" value="1"/>
</dbReference>
<comment type="cofactor">
    <cofactor evidence="1">
        <name>FAD</name>
        <dbReference type="ChEBI" id="CHEBI:57692"/>
    </cofactor>
</comment>
<dbReference type="InterPro" id="IPR006094">
    <property type="entry name" value="Oxid_FAD_bind_N"/>
</dbReference>
<reference evidence="14" key="1">
    <citation type="submission" date="2015-10" db="EMBL/GenBank/DDBJ databases">
        <authorList>
            <person name="Luecker S."/>
            <person name="Luecker S."/>
        </authorList>
    </citation>
    <scope>NUCLEOTIDE SEQUENCE [LARGE SCALE GENOMIC DNA]</scope>
</reference>
<dbReference type="OrthoDB" id="9811557at2"/>
<keyword evidence="9" id="KW-0411">Iron-sulfur</keyword>
<evidence type="ECO:0000256" key="8">
    <source>
        <dbReference type="ARBA" id="ARBA00023004"/>
    </source>
</evidence>